<evidence type="ECO:0000256" key="1">
    <source>
        <dbReference type="ARBA" id="ARBA00000847"/>
    </source>
</evidence>
<evidence type="ECO:0000313" key="10">
    <source>
        <dbReference type="EMBL" id="AJF05793.1"/>
    </source>
</evidence>
<keyword evidence="11" id="KW-1185">Reference proteome</keyword>
<gene>
    <name evidence="10" type="ORF">GSUB_03305</name>
</gene>
<evidence type="ECO:0000256" key="3">
    <source>
        <dbReference type="ARBA" id="ARBA00007275"/>
    </source>
</evidence>
<dbReference type="PANTHER" id="PTHR11839">
    <property type="entry name" value="UDP/ADP-SUGAR PYROPHOSPHATASE"/>
    <property type="match status" value="1"/>
</dbReference>
<dbReference type="RefSeq" id="WP_040199178.1">
    <property type="nucleotide sequence ID" value="NZ_CP010311.1"/>
</dbReference>
<comment type="cofactor">
    <cofactor evidence="2">
        <name>Mg(2+)</name>
        <dbReference type="ChEBI" id="CHEBI:18420"/>
    </cofactor>
</comment>
<evidence type="ECO:0000256" key="4">
    <source>
        <dbReference type="ARBA" id="ARBA00016377"/>
    </source>
</evidence>
<dbReference type="InterPro" id="IPR020084">
    <property type="entry name" value="NUDIX_hydrolase_CS"/>
</dbReference>
<sequence>MTRIVEDIFHGRIISVRREEFELPDGRRAVYEMVRHPGGAAVLPLLDDGRVILIRQFRPAGGGMVWEIPAGKLDPGESPEQCIEREIQEEIGYQAGKWEKIGEMLTAVGFCDEILHLFLAKDLNETEQALEPDEYIEIVPIPAEEALKMVDRGEISDGKTQLALLMAKRLGHI</sequence>
<dbReference type="InterPro" id="IPR020476">
    <property type="entry name" value="Nudix_hydrolase"/>
</dbReference>
<dbReference type="InterPro" id="IPR000086">
    <property type="entry name" value="NUDIX_hydrolase_dom"/>
</dbReference>
<dbReference type="PRINTS" id="PR00502">
    <property type="entry name" value="NUDIXFAMILY"/>
</dbReference>
<dbReference type="KEGG" id="gsb:GSUB_03305"/>
<accession>A0A0B5FEP8</accession>
<dbReference type="STRING" id="483547.GSUB_03305"/>
<protein>
    <recommendedName>
        <fullName evidence="4">GDP-mannose pyrophosphatase</fullName>
    </recommendedName>
    <alternativeName>
        <fullName evidence="6">GDP-mannose hydrolase</fullName>
    </alternativeName>
    <alternativeName>
        <fullName evidence="7">GDPMK</fullName>
    </alternativeName>
</protein>
<dbReference type="CDD" id="cd03424">
    <property type="entry name" value="NUDIX_ADPRase_Nudt5_UGPPase_Nudt14"/>
    <property type="match status" value="1"/>
</dbReference>
<proteinExistence type="inferred from homology"/>
<evidence type="ECO:0000256" key="2">
    <source>
        <dbReference type="ARBA" id="ARBA00001946"/>
    </source>
</evidence>
<evidence type="ECO:0000256" key="5">
    <source>
        <dbReference type="ARBA" id="ARBA00022801"/>
    </source>
</evidence>
<dbReference type="Proteomes" id="UP000035036">
    <property type="component" value="Chromosome"/>
</dbReference>
<dbReference type="GO" id="GO:0016462">
    <property type="term" value="F:pyrophosphatase activity"/>
    <property type="evidence" value="ECO:0007669"/>
    <property type="project" value="UniProtKB-ARBA"/>
</dbReference>
<comment type="similarity">
    <text evidence="3">Belongs to the Nudix hydrolase family. NudK subfamily.</text>
</comment>
<keyword evidence="5 8" id="KW-0378">Hydrolase</keyword>
<evidence type="ECO:0000256" key="8">
    <source>
        <dbReference type="RuleBase" id="RU003476"/>
    </source>
</evidence>
<dbReference type="OrthoDB" id="9806150at2"/>
<dbReference type="GO" id="GO:0006753">
    <property type="term" value="P:nucleoside phosphate metabolic process"/>
    <property type="evidence" value="ECO:0007669"/>
    <property type="project" value="TreeGrafter"/>
</dbReference>
<dbReference type="Gene3D" id="3.90.79.10">
    <property type="entry name" value="Nucleoside Triphosphate Pyrophosphohydrolase"/>
    <property type="match status" value="1"/>
</dbReference>
<dbReference type="EMBL" id="CP010311">
    <property type="protein sequence ID" value="AJF05793.1"/>
    <property type="molecule type" value="Genomic_DNA"/>
</dbReference>
<dbReference type="Pfam" id="PF00293">
    <property type="entry name" value="NUDIX"/>
    <property type="match status" value="1"/>
</dbReference>
<evidence type="ECO:0000256" key="6">
    <source>
        <dbReference type="ARBA" id="ARBA00032162"/>
    </source>
</evidence>
<dbReference type="FunFam" id="3.90.79.10:FF:000024">
    <property type="entry name" value="ADP-ribose pyrophosphatase"/>
    <property type="match status" value="1"/>
</dbReference>
<evidence type="ECO:0000313" key="11">
    <source>
        <dbReference type="Proteomes" id="UP000035036"/>
    </source>
</evidence>
<dbReference type="SUPFAM" id="SSF55811">
    <property type="entry name" value="Nudix"/>
    <property type="match status" value="1"/>
</dbReference>
<dbReference type="GO" id="GO:0019693">
    <property type="term" value="P:ribose phosphate metabolic process"/>
    <property type="evidence" value="ECO:0007669"/>
    <property type="project" value="TreeGrafter"/>
</dbReference>
<dbReference type="AlphaFoldDB" id="A0A0B5FEP8"/>
<dbReference type="PROSITE" id="PS00893">
    <property type="entry name" value="NUDIX_BOX"/>
    <property type="match status" value="1"/>
</dbReference>
<reference evidence="10 11" key="1">
    <citation type="journal article" date="2015" name="Genome Announc.">
        <title>Genomes of Geoalkalibacter ferrihydriticus Z-0531T and Geoalkalibacter subterraneus Red1T, Two Haloalkaliphilic Metal-Reducing Deltaproteobacteria.</title>
        <authorList>
            <person name="Badalamenti J.P."/>
            <person name="Krajmalnik-Brown R."/>
            <person name="Torres C.I."/>
            <person name="Bond D.R."/>
        </authorList>
    </citation>
    <scope>NUCLEOTIDE SEQUENCE [LARGE SCALE GENOMIC DNA]</scope>
    <source>
        <strain evidence="10 11">Red1</strain>
    </source>
</reference>
<evidence type="ECO:0000259" key="9">
    <source>
        <dbReference type="PROSITE" id="PS51462"/>
    </source>
</evidence>
<comment type="catalytic activity">
    <reaction evidence="1">
        <text>GDP-alpha-D-mannose + H2O = alpha-D-mannose 1-phosphate + GMP + 2 H(+)</text>
        <dbReference type="Rhea" id="RHEA:27978"/>
        <dbReference type="ChEBI" id="CHEBI:15377"/>
        <dbReference type="ChEBI" id="CHEBI:15378"/>
        <dbReference type="ChEBI" id="CHEBI:57527"/>
        <dbReference type="ChEBI" id="CHEBI:58115"/>
        <dbReference type="ChEBI" id="CHEBI:58409"/>
    </reaction>
</comment>
<dbReference type="GO" id="GO:0005829">
    <property type="term" value="C:cytosol"/>
    <property type="evidence" value="ECO:0007669"/>
    <property type="project" value="TreeGrafter"/>
</dbReference>
<feature type="domain" description="Nudix hydrolase" evidence="9">
    <location>
        <begin position="25"/>
        <end position="168"/>
    </location>
</feature>
<evidence type="ECO:0000256" key="7">
    <source>
        <dbReference type="ARBA" id="ARBA00032272"/>
    </source>
</evidence>
<organism evidence="10 11">
    <name type="scientific">Geoalkalibacter subterraneus</name>
    <dbReference type="NCBI Taxonomy" id="483547"/>
    <lineage>
        <taxon>Bacteria</taxon>
        <taxon>Pseudomonadati</taxon>
        <taxon>Thermodesulfobacteriota</taxon>
        <taxon>Desulfuromonadia</taxon>
        <taxon>Desulfuromonadales</taxon>
        <taxon>Geoalkalibacteraceae</taxon>
        <taxon>Geoalkalibacter</taxon>
    </lineage>
</organism>
<dbReference type="HOGENOM" id="CLU_062658_5_1_7"/>
<dbReference type="PROSITE" id="PS51462">
    <property type="entry name" value="NUDIX"/>
    <property type="match status" value="1"/>
</dbReference>
<dbReference type="InterPro" id="IPR015797">
    <property type="entry name" value="NUDIX_hydrolase-like_dom_sf"/>
</dbReference>
<dbReference type="PANTHER" id="PTHR11839:SF18">
    <property type="entry name" value="NUDIX HYDROLASE DOMAIN-CONTAINING PROTEIN"/>
    <property type="match status" value="1"/>
</dbReference>
<name>A0A0B5FEP8_9BACT</name>